<dbReference type="Proteomes" id="UP000824540">
    <property type="component" value="Unassembled WGS sequence"/>
</dbReference>
<sequence length="450" mass="49548">MYSPKELEGEVDHSFFDSDCDDHGKERGDNSNVIGGNADVPGPVEHTVSGEGDSSQSKEVKGNALASDGHSSRPSSTSSLLSFEEQSDADGSSEKDPGNQFQIKAKIHTDNMTEEIGKGSDGDDEDGYKRSEEESEEDPDEKPKCKVAHYGLPKKSSGKFRSGKHSPTSSSKSDSSYSSPEEDSSASESSTQRKPPCSPPLRNKLGVFGRRERLRLPPEESEDTVTDVTPLSTPDVSPVQSFELSFGKEGERERMIVKQENILSGFGFGPTKDGTLSQAFMEMEKKLERELVMGSPTRRTRKNFSFSNDEVSRIDRENQRLLRELTRRTPRPKSSSVPKKPSSPPIRLSHSAINRQREQQRIERENLAFLKRLESAKPTPGMRRTEQLSDYQRQAGYLGTTSPANPERSPSSRGSTGKSSRVSSASSLHRARPTSSVSTAVSKTSRTAWP</sequence>
<evidence type="ECO:0000256" key="3">
    <source>
        <dbReference type="SAM" id="MobiDB-lite"/>
    </source>
</evidence>
<dbReference type="EMBL" id="JAFBMS010000014">
    <property type="protein sequence ID" value="KAG9347006.1"/>
    <property type="molecule type" value="Genomic_DNA"/>
</dbReference>
<dbReference type="Pfam" id="PF13879">
    <property type="entry name" value="Hmw_CFAP97"/>
    <property type="match status" value="1"/>
</dbReference>
<organism evidence="4 5">
    <name type="scientific">Albula glossodonta</name>
    <name type="common">roundjaw bonefish</name>
    <dbReference type="NCBI Taxonomy" id="121402"/>
    <lineage>
        <taxon>Eukaryota</taxon>
        <taxon>Metazoa</taxon>
        <taxon>Chordata</taxon>
        <taxon>Craniata</taxon>
        <taxon>Vertebrata</taxon>
        <taxon>Euteleostomi</taxon>
        <taxon>Actinopterygii</taxon>
        <taxon>Neopterygii</taxon>
        <taxon>Teleostei</taxon>
        <taxon>Albuliformes</taxon>
        <taxon>Albulidae</taxon>
        <taxon>Albula</taxon>
    </lineage>
</organism>
<feature type="compositionally biased region" description="Basic and acidic residues" evidence="3">
    <location>
        <begin position="355"/>
        <end position="375"/>
    </location>
</feature>
<dbReference type="GO" id="GO:0007283">
    <property type="term" value="P:spermatogenesis"/>
    <property type="evidence" value="ECO:0007669"/>
    <property type="project" value="TreeGrafter"/>
</dbReference>
<dbReference type="InterPro" id="IPR038791">
    <property type="entry name" value="Cfap97/Hemingway"/>
</dbReference>
<protein>
    <recommendedName>
        <fullName evidence="2">Cilia- and flagella-associated protein 97</fullName>
    </recommendedName>
</protein>
<dbReference type="PANTHER" id="PTHR23035">
    <property type="entry name" value="CILIA- AND FLAGELLA-ASSOCIATED PROTEIN 97-RELATED"/>
    <property type="match status" value="1"/>
</dbReference>
<feature type="region of interest" description="Disordered" evidence="3">
    <location>
        <begin position="294"/>
        <end position="450"/>
    </location>
</feature>
<feature type="region of interest" description="Disordered" evidence="3">
    <location>
        <begin position="1"/>
        <end position="238"/>
    </location>
</feature>
<feature type="compositionally biased region" description="Basic and acidic residues" evidence="3">
    <location>
        <begin position="310"/>
        <end position="327"/>
    </location>
</feature>
<dbReference type="InterPro" id="IPR029488">
    <property type="entry name" value="Hmw/CFAP97"/>
</dbReference>
<feature type="compositionally biased region" description="Low complexity" evidence="3">
    <location>
        <begin position="408"/>
        <end position="450"/>
    </location>
</feature>
<dbReference type="AlphaFoldDB" id="A0A8T2P5Q6"/>
<proteinExistence type="inferred from homology"/>
<feature type="compositionally biased region" description="Basic and acidic residues" evidence="3">
    <location>
        <begin position="107"/>
        <end position="132"/>
    </location>
</feature>
<evidence type="ECO:0000313" key="4">
    <source>
        <dbReference type="EMBL" id="KAG9347006.1"/>
    </source>
</evidence>
<reference evidence="4" key="1">
    <citation type="thesis" date="2021" institute="BYU ScholarsArchive" country="Provo, UT, USA">
        <title>Applications of and Algorithms for Genome Assembly and Genomic Analyses with an Emphasis on Marine Teleosts.</title>
        <authorList>
            <person name="Pickett B.D."/>
        </authorList>
    </citation>
    <scope>NUCLEOTIDE SEQUENCE</scope>
    <source>
        <strain evidence="4">HI-2016</strain>
    </source>
</reference>
<evidence type="ECO:0000256" key="1">
    <source>
        <dbReference type="ARBA" id="ARBA00008315"/>
    </source>
</evidence>
<evidence type="ECO:0000313" key="5">
    <source>
        <dbReference type="Proteomes" id="UP000824540"/>
    </source>
</evidence>
<gene>
    <name evidence="4" type="ORF">JZ751_005933</name>
</gene>
<feature type="compositionally biased region" description="Basic and acidic residues" evidence="3">
    <location>
        <begin position="1"/>
        <end position="29"/>
    </location>
</feature>
<dbReference type="PANTHER" id="PTHR23035:SF1">
    <property type="entry name" value="CILIA- AND FLAGELLA-ASSOCIATED PROTEIN 97"/>
    <property type="match status" value="1"/>
</dbReference>
<evidence type="ECO:0000256" key="2">
    <source>
        <dbReference type="ARBA" id="ARBA00021424"/>
    </source>
</evidence>
<keyword evidence="5" id="KW-1185">Reference proteome</keyword>
<feature type="compositionally biased region" description="Low complexity" evidence="3">
    <location>
        <begin position="67"/>
        <end position="84"/>
    </location>
</feature>
<dbReference type="OrthoDB" id="515313at2759"/>
<feature type="compositionally biased region" description="Low complexity" evidence="3">
    <location>
        <begin position="166"/>
        <end position="179"/>
    </location>
</feature>
<comment type="similarity">
    <text evidence="1">Belongs to the CFAP97 family.</text>
</comment>
<feature type="compositionally biased region" description="Basic and acidic residues" evidence="3">
    <location>
        <begin position="209"/>
        <end position="218"/>
    </location>
</feature>
<comment type="caution">
    <text evidence="4">The sequence shown here is derived from an EMBL/GenBank/DDBJ whole genome shotgun (WGS) entry which is preliminary data.</text>
</comment>
<feature type="compositionally biased region" description="Polar residues" evidence="3">
    <location>
        <begin position="226"/>
        <end position="238"/>
    </location>
</feature>
<name>A0A8T2P5Q6_9TELE</name>
<accession>A0A8T2P5Q6</accession>